<dbReference type="RefSeq" id="WP_248942413.1">
    <property type="nucleotide sequence ID" value="NZ_JAKIKS010000121.1"/>
</dbReference>
<dbReference type="EMBL" id="JAKIKS010000121">
    <property type="protein sequence ID" value="MCL1127004.1"/>
    <property type="molecule type" value="Genomic_DNA"/>
</dbReference>
<dbReference type="Proteomes" id="UP001203423">
    <property type="component" value="Unassembled WGS sequence"/>
</dbReference>
<protein>
    <recommendedName>
        <fullName evidence="3">FkbM family methyltransferase</fullName>
    </recommendedName>
</protein>
<evidence type="ECO:0000313" key="2">
    <source>
        <dbReference type="Proteomes" id="UP001203423"/>
    </source>
</evidence>
<gene>
    <name evidence="1" type="ORF">L2764_21625</name>
</gene>
<evidence type="ECO:0008006" key="3">
    <source>
        <dbReference type="Google" id="ProtNLM"/>
    </source>
</evidence>
<dbReference type="InterPro" id="IPR029063">
    <property type="entry name" value="SAM-dependent_MTases_sf"/>
</dbReference>
<accession>A0ABT0LH42</accession>
<keyword evidence="2" id="KW-1185">Reference proteome</keyword>
<sequence length="265" mass="30810">MINKNEAEELKAIKIKLMNELIRQSHLTVLHGAFKGKKLSRDSYWGGTDLSTKILGCYEQEVQSILQRLSSDGYKYLIDIGAGDGFYAVGALYANLFGKVLAYERAVKARENIIVNMKLNNINSERYWILPKSDGNTIYSHLEKYNINLSELVVLIDIEGDEYQLIDDIFLEKFSSSVIIVEIHRQRVLDIYDTAPLPENLCLQDELNKFRLLVKNRKIERVFRSSYQIDHTFGWFNSLSDDERLLLLSENRDTMQEWWIIYPNG</sequence>
<dbReference type="SUPFAM" id="SSF53335">
    <property type="entry name" value="S-adenosyl-L-methionine-dependent methyltransferases"/>
    <property type="match status" value="1"/>
</dbReference>
<reference evidence="1 2" key="1">
    <citation type="submission" date="2022-01" db="EMBL/GenBank/DDBJ databases">
        <title>Whole genome-based taxonomy of the Shewanellaceae.</title>
        <authorList>
            <person name="Martin-Rodriguez A.J."/>
        </authorList>
    </citation>
    <scope>NUCLEOTIDE SEQUENCE [LARGE SCALE GENOMIC DNA]</scope>
    <source>
        <strain evidence="1 2">DSM 17177</strain>
    </source>
</reference>
<organism evidence="1 2">
    <name type="scientific">Shewanella surugensis</name>
    <dbReference type="NCBI Taxonomy" id="212020"/>
    <lineage>
        <taxon>Bacteria</taxon>
        <taxon>Pseudomonadati</taxon>
        <taxon>Pseudomonadota</taxon>
        <taxon>Gammaproteobacteria</taxon>
        <taxon>Alteromonadales</taxon>
        <taxon>Shewanellaceae</taxon>
        <taxon>Shewanella</taxon>
    </lineage>
</organism>
<name>A0ABT0LH42_9GAMM</name>
<proteinExistence type="predicted"/>
<comment type="caution">
    <text evidence="1">The sequence shown here is derived from an EMBL/GenBank/DDBJ whole genome shotgun (WGS) entry which is preliminary data.</text>
</comment>
<evidence type="ECO:0000313" key="1">
    <source>
        <dbReference type="EMBL" id="MCL1127004.1"/>
    </source>
</evidence>